<feature type="compositionally biased region" description="Low complexity" evidence="1">
    <location>
        <begin position="289"/>
        <end position="302"/>
    </location>
</feature>
<dbReference type="Proteomes" id="UP000759537">
    <property type="component" value="Unassembled WGS sequence"/>
</dbReference>
<accession>A0A9P5MJV2</accession>
<protein>
    <submittedName>
        <fullName evidence="2">Uncharacterized protein</fullName>
    </submittedName>
</protein>
<feature type="region of interest" description="Disordered" evidence="1">
    <location>
        <begin position="228"/>
        <end position="247"/>
    </location>
</feature>
<sequence length="469" mass="50588">MKARKRQEAVPCTDCSVAESRRVIEREARCNPWEAKVGVRVRIRYNHGPSAGGVGAANVGRFEARRARRISAGVLQQWRGSEAGRFEARNASVKDGERPQAKTVRDREGGERVDGVVAMTMPSGLGSVAEETGYFACGERSTSGPFSSRMLRAAKVMEPEAGCDLCEAKIAEREAGCELVEANVGVREHKRRRRPNHGQATGGVGAMNVGSLSQGAPATPTLRCDPGTCESHHTGEEAREGGSKRTTTSWAVRLDRTPGRKACMSHHAGEEAREDETQWTTTSKHGILKTTGKAVGAAAGSDQRGRGDRTQQQQRTAAKHEVTAALEGRKRAPAVNAKTSLSISGLAERQERGRKIGEGEKGKWWPGGRGREGDNERADANAFHRRGLAVQSREDWEIQINKTSVSHINSDACALTSLPSARRFSPGMLSDSAGDDESDVRSGLFKRKGWWSARTTDGALTTAAKALKA</sequence>
<dbReference type="EMBL" id="WHVB01000172">
    <property type="protein sequence ID" value="KAF8460557.1"/>
    <property type="molecule type" value="Genomic_DNA"/>
</dbReference>
<feature type="region of interest" description="Disordered" evidence="1">
    <location>
        <begin position="261"/>
        <end position="318"/>
    </location>
</feature>
<reference evidence="2" key="1">
    <citation type="submission" date="2019-10" db="EMBL/GenBank/DDBJ databases">
        <authorList>
            <consortium name="DOE Joint Genome Institute"/>
            <person name="Kuo A."/>
            <person name="Miyauchi S."/>
            <person name="Kiss E."/>
            <person name="Drula E."/>
            <person name="Kohler A."/>
            <person name="Sanchez-Garcia M."/>
            <person name="Andreopoulos B."/>
            <person name="Barry K.W."/>
            <person name="Bonito G."/>
            <person name="Buee M."/>
            <person name="Carver A."/>
            <person name="Chen C."/>
            <person name="Cichocki N."/>
            <person name="Clum A."/>
            <person name="Culley D."/>
            <person name="Crous P.W."/>
            <person name="Fauchery L."/>
            <person name="Girlanda M."/>
            <person name="Hayes R."/>
            <person name="Keri Z."/>
            <person name="LaButti K."/>
            <person name="Lipzen A."/>
            <person name="Lombard V."/>
            <person name="Magnuson J."/>
            <person name="Maillard F."/>
            <person name="Morin E."/>
            <person name="Murat C."/>
            <person name="Nolan M."/>
            <person name="Ohm R."/>
            <person name="Pangilinan J."/>
            <person name="Pereira M."/>
            <person name="Perotto S."/>
            <person name="Peter M."/>
            <person name="Riley R."/>
            <person name="Sitrit Y."/>
            <person name="Stielow B."/>
            <person name="Szollosi G."/>
            <person name="Zifcakova L."/>
            <person name="Stursova M."/>
            <person name="Spatafora J.W."/>
            <person name="Tedersoo L."/>
            <person name="Vaario L.-M."/>
            <person name="Yamada A."/>
            <person name="Yan M."/>
            <person name="Wang P."/>
            <person name="Xu J."/>
            <person name="Bruns T."/>
            <person name="Baldrian P."/>
            <person name="Vilgalys R."/>
            <person name="Henrissat B."/>
            <person name="Grigoriev I.V."/>
            <person name="Hibbett D."/>
            <person name="Nagy L.G."/>
            <person name="Martin F.M."/>
        </authorList>
    </citation>
    <scope>NUCLEOTIDE SEQUENCE</scope>
    <source>
        <strain evidence="2">Prilba</strain>
    </source>
</reference>
<keyword evidence="4" id="KW-1185">Reference proteome</keyword>
<reference evidence="2" key="2">
    <citation type="journal article" date="2020" name="Nat. Commun.">
        <title>Large-scale genome sequencing of mycorrhizal fungi provides insights into the early evolution of symbiotic traits.</title>
        <authorList>
            <person name="Miyauchi S."/>
            <person name="Kiss E."/>
            <person name="Kuo A."/>
            <person name="Drula E."/>
            <person name="Kohler A."/>
            <person name="Sanchez-Garcia M."/>
            <person name="Morin E."/>
            <person name="Andreopoulos B."/>
            <person name="Barry K.W."/>
            <person name="Bonito G."/>
            <person name="Buee M."/>
            <person name="Carver A."/>
            <person name="Chen C."/>
            <person name="Cichocki N."/>
            <person name="Clum A."/>
            <person name="Culley D."/>
            <person name="Crous P.W."/>
            <person name="Fauchery L."/>
            <person name="Girlanda M."/>
            <person name="Hayes R.D."/>
            <person name="Keri Z."/>
            <person name="LaButti K."/>
            <person name="Lipzen A."/>
            <person name="Lombard V."/>
            <person name="Magnuson J."/>
            <person name="Maillard F."/>
            <person name="Murat C."/>
            <person name="Nolan M."/>
            <person name="Ohm R.A."/>
            <person name="Pangilinan J."/>
            <person name="Pereira M.F."/>
            <person name="Perotto S."/>
            <person name="Peter M."/>
            <person name="Pfister S."/>
            <person name="Riley R."/>
            <person name="Sitrit Y."/>
            <person name="Stielow J.B."/>
            <person name="Szollosi G."/>
            <person name="Zifcakova L."/>
            <person name="Stursova M."/>
            <person name="Spatafora J.W."/>
            <person name="Tedersoo L."/>
            <person name="Vaario L.M."/>
            <person name="Yamada A."/>
            <person name="Yan M."/>
            <person name="Wang P."/>
            <person name="Xu J."/>
            <person name="Bruns T."/>
            <person name="Baldrian P."/>
            <person name="Vilgalys R."/>
            <person name="Dunand C."/>
            <person name="Henrissat B."/>
            <person name="Grigoriev I.V."/>
            <person name="Hibbett D."/>
            <person name="Nagy L.G."/>
            <person name="Martin F.M."/>
        </authorList>
    </citation>
    <scope>NUCLEOTIDE SEQUENCE</scope>
    <source>
        <strain evidence="2">Prilba</strain>
    </source>
</reference>
<proteinExistence type="predicted"/>
<name>A0A9P5MJV2_9AGAM</name>
<evidence type="ECO:0000313" key="3">
    <source>
        <dbReference type="EMBL" id="KAF8472326.1"/>
    </source>
</evidence>
<evidence type="ECO:0000313" key="4">
    <source>
        <dbReference type="Proteomes" id="UP000759537"/>
    </source>
</evidence>
<evidence type="ECO:0000313" key="2">
    <source>
        <dbReference type="EMBL" id="KAF8460557.1"/>
    </source>
</evidence>
<gene>
    <name evidence="3" type="ORF">DFH94DRAFT_684552</name>
    <name evidence="2" type="ORF">DFH94DRAFT_687183</name>
</gene>
<dbReference type="EMBL" id="WHVB01000020">
    <property type="protein sequence ID" value="KAF8472326.1"/>
    <property type="molecule type" value="Genomic_DNA"/>
</dbReference>
<evidence type="ECO:0000256" key="1">
    <source>
        <dbReference type="SAM" id="MobiDB-lite"/>
    </source>
</evidence>
<feature type="region of interest" description="Disordered" evidence="1">
    <location>
        <begin position="188"/>
        <end position="209"/>
    </location>
</feature>
<feature type="compositionally biased region" description="Basic and acidic residues" evidence="1">
    <location>
        <begin position="230"/>
        <end position="243"/>
    </location>
</feature>
<organism evidence="2 4">
    <name type="scientific">Russula ochroleuca</name>
    <dbReference type="NCBI Taxonomy" id="152965"/>
    <lineage>
        <taxon>Eukaryota</taxon>
        <taxon>Fungi</taxon>
        <taxon>Dikarya</taxon>
        <taxon>Basidiomycota</taxon>
        <taxon>Agaricomycotina</taxon>
        <taxon>Agaricomycetes</taxon>
        <taxon>Russulales</taxon>
        <taxon>Russulaceae</taxon>
        <taxon>Russula</taxon>
    </lineage>
</organism>
<dbReference type="AlphaFoldDB" id="A0A9P5MJV2"/>
<comment type="caution">
    <text evidence="2">The sequence shown here is derived from an EMBL/GenBank/DDBJ whole genome shotgun (WGS) entry which is preliminary data.</text>
</comment>